<dbReference type="GO" id="GO:0003676">
    <property type="term" value="F:nucleic acid binding"/>
    <property type="evidence" value="ECO:0007669"/>
    <property type="project" value="InterPro"/>
</dbReference>
<dbReference type="Gene3D" id="3.30.420.10">
    <property type="entry name" value="Ribonuclease H-like superfamily/Ribonuclease H"/>
    <property type="match status" value="1"/>
</dbReference>
<proteinExistence type="predicted"/>
<feature type="domain" description="Integrase zinc-binding" evidence="1">
    <location>
        <begin position="226"/>
        <end position="252"/>
    </location>
</feature>
<evidence type="ECO:0000313" key="2">
    <source>
        <dbReference type="EMBL" id="CAN83156.1"/>
    </source>
</evidence>
<dbReference type="AlphaFoldDB" id="A5BEC9"/>
<dbReference type="Pfam" id="PF17921">
    <property type="entry name" value="Integrase_H2C2"/>
    <property type="match status" value="1"/>
</dbReference>
<dbReference type="InterPro" id="IPR036397">
    <property type="entry name" value="RNaseH_sf"/>
</dbReference>
<reference evidence="2" key="1">
    <citation type="journal article" date="2007" name="PLoS ONE">
        <title>The first genome sequence of an elite grapevine cultivar (Pinot noir Vitis vinifera L.): coping with a highly heterozygous genome.</title>
        <authorList>
            <person name="Velasco R."/>
            <person name="Zharkikh A."/>
            <person name="Troggio M."/>
            <person name="Cartwright D.A."/>
            <person name="Cestaro A."/>
            <person name="Pruss D."/>
            <person name="Pindo M."/>
            <person name="FitzGerald L.M."/>
            <person name="Vezzulli S."/>
            <person name="Reid J."/>
            <person name="Malacarne G."/>
            <person name="Iliev D."/>
            <person name="Coppola G."/>
            <person name="Wardell B."/>
            <person name="Micheletti D."/>
            <person name="Macalma T."/>
            <person name="Facci M."/>
            <person name="Mitchell J.T."/>
            <person name="Perazzolli M."/>
            <person name="Eldredge G."/>
            <person name="Gatto P."/>
            <person name="Oyzerski R."/>
            <person name="Moretto M."/>
            <person name="Gutin N."/>
            <person name="Stefanini M."/>
            <person name="Chen Y."/>
            <person name="Segala C."/>
            <person name="Davenport C."/>
            <person name="Dematte L."/>
            <person name="Mraz A."/>
            <person name="Battilana J."/>
            <person name="Stormo K."/>
            <person name="Costa F."/>
            <person name="Tao Q."/>
            <person name="Si-Ammour A."/>
            <person name="Harkins T."/>
            <person name="Lackey A."/>
            <person name="Perbost C."/>
            <person name="Taillon B."/>
            <person name="Stella A."/>
            <person name="Solovyev V."/>
            <person name="Fawcett J.A."/>
            <person name="Sterck L."/>
            <person name="Vandepoele K."/>
            <person name="Grando S.M."/>
            <person name="Toppo S."/>
            <person name="Moser C."/>
            <person name="Lanchbury J."/>
            <person name="Bogden R."/>
            <person name="Skolnick M."/>
            <person name="Sgaramella V."/>
            <person name="Bhatnagar S.K."/>
            <person name="Fontana P."/>
            <person name="Gutin A."/>
            <person name="Van de Peer Y."/>
            <person name="Salamini F."/>
            <person name="Viola R."/>
        </authorList>
    </citation>
    <scope>NUCLEOTIDE SEQUENCE</scope>
</reference>
<sequence>MGLDPHNAPFNTYSCVWAEVDGLKMSLGVPQCGSYSAHHFSISAQGGVVSTSATHKGKKGVRSREGVGRTDAEKSIELLTEWEFRERFRVPYGVAICLMVGGPMSTENEPFDSTVFSNEQFNVGLCFSLPSLFKQFLHFTKILLAFLHPNTIRTHSGSRDPGGLIDMQYPPPLFERAYRLLKFLRGFSYEIQEEYEAKDGCMAQYLSKGVCGNHTRGRILAHRAHSQEYYWPTMKQDVEDYIKRCDQCQRHTPIPRMPSEVLNPVMSPWSFAQWGMDIVGPLPIVAAHKKFMLITTDFFSKWVEA</sequence>
<dbReference type="EMBL" id="AM456511">
    <property type="protein sequence ID" value="CAN83156.1"/>
    <property type="molecule type" value="Genomic_DNA"/>
</dbReference>
<organism evidence="2">
    <name type="scientific">Vitis vinifera</name>
    <name type="common">Grape</name>
    <dbReference type="NCBI Taxonomy" id="29760"/>
    <lineage>
        <taxon>Eukaryota</taxon>
        <taxon>Viridiplantae</taxon>
        <taxon>Streptophyta</taxon>
        <taxon>Embryophyta</taxon>
        <taxon>Tracheophyta</taxon>
        <taxon>Spermatophyta</taxon>
        <taxon>Magnoliopsida</taxon>
        <taxon>eudicotyledons</taxon>
        <taxon>Gunneridae</taxon>
        <taxon>Pentapetalae</taxon>
        <taxon>rosids</taxon>
        <taxon>Vitales</taxon>
        <taxon>Vitaceae</taxon>
        <taxon>Viteae</taxon>
        <taxon>Vitis</taxon>
    </lineage>
</organism>
<protein>
    <recommendedName>
        <fullName evidence="1">Integrase zinc-binding domain-containing protein</fullName>
    </recommendedName>
</protein>
<accession>A5BEC9</accession>
<name>A5BEC9_VITVI</name>
<dbReference type="PANTHER" id="PTHR47266">
    <property type="entry name" value="ENDONUCLEASE-RELATED"/>
    <property type="match status" value="1"/>
</dbReference>
<dbReference type="Gene3D" id="1.10.340.70">
    <property type="match status" value="1"/>
</dbReference>
<dbReference type="InterPro" id="IPR052160">
    <property type="entry name" value="Gypsy_RT_Integrase-like"/>
</dbReference>
<evidence type="ECO:0000259" key="1">
    <source>
        <dbReference type="Pfam" id="PF17921"/>
    </source>
</evidence>
<gene>
    <name evidence="2" type="ORF">VITISV_022551</name>
</gene>
<dbReference type="InterPro" id="IPR041588">
    <property type="entry name" value="Integrase_H2C2"/>
</dbReference>